<dbReference type="PANTHER" id="PTHR11070:SF23">
    <property type="entry name" value="RECBCD ENZYME SUBUNIT RECB"/>
    <property type="match status" value="1"/>
</dbReference>
<feature type="compositionally biased region" description="Low complexity" evidence="10">
    <location>
        <begin position="1092"/>
        <end position="1105"/>
    </location>
</feature>
<reference evidence="13 14" key="1">
    <citation type="submission" date="2019-10" db="EMBL/GenBank/DDBJ databases">
        <title>Whole-genome sequence of the purple nonsulfur photosynthetic bacterium Rhodocyclus tenuis.</title>
        <authorList>
            <person name="Kyndt J.A."/>
            <person name="Meyer T.E."/>
        </authorList>
    </citation>
    <scope>NUCLEOTIDE SEQUENCE [LARGE SCALE GENOMIC DNA]</scope>
    <source>
        <strain evidence="13 14">DSM 110</strain>
    </source>
</reference>
<dbReference type="Pfam" id="PF00580">
    <property type="entry name" value="UvrD-helicase"/>
    <property type="match status" value="2"/>
</dbReference>
<keyword evidence="1 9" id="KW-0547">Nucleotide-binding</keyword>
<dbReference type="InterPro" id="IPR014017">
    <property type="entry name" value="DNA_helicase_UvrD-like_C"/>
</dbReference>
<dbReference type="PANTHER" id="PTHR11070">
    <property type="entry name" value="UVRD / RECB / PCRA DNA HELICASE FAMILY MEMBER"/>
    <property type="match status" value="1"/>
</dbReference>
<dbReference type="GO" id="GO:0009338">
    <property type="term" value="C:exodeoxyribonuclease V complex"/>
    <property type="evidence" value="ECO:0007669"/>
    <property type="project" value="TreeGrafter"/>
</dbReference>
<dbReference type="EC" id="5.6.2.4" evidence="7"/>
<feature type="domain" description="UvrD-like helicase C-terminal" evidence="12">
    <location>
        <begin position="590"/>
        <end position="897"/>
    </location>
</feature>
<dbReference type="InterPro" id="IPR000212">
    <property type="entry name" value="DNA_helicase_UvrD/REP"/>
</dbReference>
<dbReference type="InterPro" id="IPR014016">
    <property type="entry name" value="UvrD-like_ATP-bd"/>
</dbReference>
<comment type="catalytic activity">
    <reaction evidence="6">
        <text>Couples ATP hydrolysis with the unwinding of duplex DNA by translocating in the 3'-5' direction.</text>
        <dbReference type="EC" id="5.6.2.4"/>
    </reaction>
</comment>
<dbReference type="PROSITE" id="PS51198">
    <property type="entry name" value="UVRD_HELICASE_ATP_BIND"/>
    <property type="match status" value="1"/>
</dbReference>
<keyword evidence="3 9" id="KW-0347">Helicase</keyword>
<dbReference type="GO" id="GO:0005829">
    <property type="term" value="C:cytosol"/>
    <property type="evidence" value="ECO:0007669"/>
    <property type="project" value="TreeGrafter"/>
</dbReference>
<dbReference type="Gene3D" id="3.40.50.300">
    <property type="entry name" value="P-loop containing nucleotide triphosphate hydrolases"/>
    <property type="match status" value="4"/>
</dbReference>
<keyword evidence="5" id="KW-0413">Isomerase</keyword>
<dbReference type="EMBL" id="WIXJ01000001">
    <property type="protein sequence ID" value="MQY50487.1"/>
    <property type="molecule type" value="Genomic_DNA"/>
</dbReference>
<dbReference type="GO" id="GO:0000725">
    <property type="term" value="P:recombinational repair"/>
    <property type="evidence" value="ECO:0007669"/>
    <property type="project" value="TreeGrafter"/>
</dbReference>
<evidence type="ECO:0000256" key="4">
    <source>
        <dbReference type="ARBA" id="ARBA00022840"/>
    </source>
</evidence>
<dbReference type="GO" id="GO:0005524">
    <property type="term" value="F:ATP binding"/>
    <property type="evidence" value="ECO:0007669"/>
    <property type="project" value="UniProtKB-UniRule"/>
</dbReference>
<feature type="domain" description="UvrD-like helicase ATP-binding" evidence="11">
    <location>
        <begin position="29"/>
        <end position="548"/>
    </location>
</feature>
<evidence type="ECO:0000259" key="11">
    <source>
        <dbReference type="PROSITE" id="PS51198"/>
    </source>
</evidence>
<comment type="caution">
    <text evidence="13">The sequence shown here is derived from an EMBL/GenBank/DDBJ whole genome shotgun (WGS) entry which is preliminary data.</text>
</comment>
<gene>
    <name evidence="13" type="ORF">GHK24_01655</name>
</gene>
<evidence type="ECO:0000313" key="14">
    <source>
        <dbReference type="Proteomes" id="UP000480275"/>
    </source>
</evidence>
<dbReference type="SUPFAM" id="SSF52540">
    <property type="entry name" value="P-loop containing nucleoside triphosphate hydrolases"/>
    <property type="match status" value="1"/>
</dbReference>
<dbReference type="InterPro" id="IPR038726">
    <property type="entry name" value="PDDEXK_AddAB-type"/>
</dbReference>
<evidence type="ECO:0000256" key="6">
    <source>
        <dbReference type="ARBA" id="ARBA00034617"/>
    </source>
</evidence>
<comment type="catalytic activity">
    <reaction evidence="8">
        <text>ATP + H2O = ADP + phosphate + H(+)</text>
        <dbReference type="Rhea" id="RHEA:13065"/>
        <dbReference type="ChEBI" id="CHEBI:15377"/>
        <dbReference type="ChEBI" id="CHEBI:15378"/>
        <dbReference type="ChEBI" id="CHEBI:30616"/>
        <dbReference type="ChEBI" id="CHEBI:43474"/>
        <dbReference type="ChEBI" id="CHEBI:456216"/>
        <dbReference type="EC" id="5.6.2.4"/>
    </reaction>
</comment>
<accession>A0A6L5JSS8</accession>
<evidence type="ECO:0000256" key="9">
    <source>
        <dbReference type="PROSITE-ProRule" id="PRU00560"/>
    </source>
</evidence>
<sequence>MSDFSDTPEDGTGSALRSGAPAVADAAPISDAAMLRSVALDPARSVVVEACAGSGKTWLLAARIVRLLLAGAAPGEILAITFTRKAAREIEERVIDWLRLLATDDTPAVTRFLVERGVVVDADTLRRARGLFERVAGAQPGLAVNTFHGWFLQLVAAAPLSADLAGATLVEGGARLFDECWQEFVAEQVNTEAGRDSARGRAFVALLRSIGQEATRSLLQSGLQRRAEWLSWLSPYASHSSLSSLDGEPAASDAVEANPAMAGALLRVRQSFGLPVHADAINLADAAASYEDCAEADDAAILADFFAPGWALEFHAYLGLLELSELASDQGLATSLRAALADGAELADAERLAALRDVFLTAGGALRARKPGKTLDRRFGSEGAARFLALHVSLGERVLACLERRADAAAFALNRDALVVIDAFLEKVEAVKSSRRIMDFVDAEWRVLQLLRDSDNAAYVQARLDARYRHVLLDEFQDANPLQWQILLAWFDAYSDAARPSVFLVGDPKQSIYRFRRAEPRLFAAASEYLSQHFAAARCLLDMTRRNAQPVVDVVNTLFAAEAAFQPFREQSSAAGALPGRVELLPLCAASAADSAAAPDAHASTPDTARVETTVEAGGAAYSDGLPRLRDPLREPAIEMVDTRRQREAAHLAASIQAIVGHWQVHERDGTTRLARYGDILLLARTRTQLAIYERALAAAGIPFVGAARGGLLRTLEARDITALLEFLVNPAADLALAHALRSPLFGCADDDLLLLAQTPGADWWARLRALTASAGSVELRRAAGLLSDWREAAQRLPAHDLLDRIFHQGQLRERYRYAVPAALRERVDANLGALLLLALDLDGGRYPSLPRFIDELRVLNEVADDEAPDEGAIEAPAEGADAASRVRILTIHGAKGLEAPIVWLLDAHATTRPESPWQPLVEWPPTASAPSHFSIRGSKELRGRQRDALFAADAAAAAREELNLLYVAITRARQVFIASGIAGARDSETTPYRRLERALAQLRSGDGVCAGNGAAPEAAVLAVYGDYAEGWCDLSSLADLAPRAAEGRASGDAFFGASANKVSAAVGGFPAATDEAVAGSTGETQGEVPDAAAPTATGAPGAPVGVRRGVPTANERFGVLLHAILEHRTGRIAADEWWLALGFSDEEYRAALPAAERLLNAPILRRFFDPQCYRRAWDEAELVSLDGRLLRLDRLVEFANADGGPGELWVLDYKSSAATTSRLAEYQEQVDAYCRAIAAIFAGRPVRGMLAFASGDLSALEVCVEQAATAPVEAG</sequence>
<feature type="binding site" evidence="9">
    <location>
        <begin position="50"/>
        <end position="57"/>
    </location>
    <ligand>
        <name>ATP</name>
        <dbReference type="ChEBI" id="CHEBI:30616"/>
    </ligand>
</feature>
<keyword evidence="2 9" id="KW-0378">Hydrolase</keyword>
<name>A0A6L5JSS8_RHOTE</name>
<proteinExistence type="predicted"/>
<evidence type="ECO:0000313" key="13">
    <source>
        <dbReference type="EMBL" id="MQY50487.1"/>
    </source>
</evidence>
<organism evidence="13 14">
    <name type="scientific">Rhodocyclus tenuis</name>
    <name type="common">Rhodospirillum tenue</name>
    <dbReference type="NCBI Taxonomy" id="1066"/>
    <lineage>
        <taxon>Bacteria</taxon>
        <taxon>Pseudomonadati</taxon>
        <taxon>Pseudomonadota</taxon>
        <taxon>Betaproteobacteria</taxon>
        <taxon>Rhodocyclales</taxon>
        <taxon>Rhodocyclaceae</taxon>
        <taxon>Rhodocyclus</taxon>
    </lineage>
</organism>
<evidence type="ECO:0000256" key="10">
    <source>
        <dbReference type="SAM" id="MobiDB-lite"/>
    </source>
</evidence>
<evidence type="ECO:0000256" key="2">
    <source>
        <dbReference type="ARBA" id="ARBA00022801"/>
    </source>
</evidence>
<evidence type="ECO:0000256" key="1">
    <source>
        <dbReference type="ARBA" id="ARBA00022741"/>
    </source>
</evidence>
<evidence type="ECO:0000256" key="5">
    <source>
        <dbReference type="ARBA" id="ARBA00023235"/>
    </source>
</evidence>
<dbReference type="AlphaFoldDB" id="A0A6L5JSS8"/>
<dbReference type="GO" id="GO:0003677">
    <property type="term" value="F:DNA binding"/>
    <property type="evidence" value="ECO:0007669"/>
    <property type="project" value="InterPro"/>
</dbReference>
<feature type="region of interest" description="Disordered" evidence="10">
    <location>
        <begin position="1077"/>
        <end position="1105"/>
    </location>
</feature>
<dbReference type="Pfam" id="PF13361">
    <property type="entry name" value="UvrD_C"/>
    <property type="match status" value="1"/>
</dbReference>
<evidence type="ECO:0000256" key="8">
    <source>
        <dbReference type="ARBA" id="ARBA00048988"/>
    </source>
</evidence>
<dbReference type="GO" id="GO:0043138">
    <property type="term" value="F:3'-5' DNA helicase activity"/>
    <property type="evidence" value="ECO:0007669"/>
    <property type="project" value="UniProtKB-EC"/>
</dbReference>
<dbReference type="Proteomes" id="UP000480275">
    <property type="component" value="Unassembled WGS sequence"/>
</dbReference>
<protein>
    <recommendedName>
        <fullName evidence="7">DNA 3'-5' helicase</fullName>
        <ecNumber evidence="7">5.6.2.4</ecNumber>
    </recommendedName>
</protein>
<dbReference type="GO" id="GO:0016787">
    <property type="term" value="F:hydrolase activity"/>
    <property type="evidence" value="ECO:0007669"/>
    <property type="project" value="UniProtKB-UniRule"/>
</dbReference>
<dbReference type="PROSITE" id="PS51217">
    <property type="entry name" value="UVRD_HELICASE_CTER"/>
    <property type="match status" value="1"/>
</dbReference>
<dbReference type="Gene3D" id="1.10.486.10">
    <property type="entry name" value="PCRA, domain 4"/>
    <property type="match status" value="1"/>
</dbReference>
<dbReference type="InterPro" id="IPR027417">
    <property type="entry name" value="P-loop_NTPase"/>
</dbReference>
<evidence type="ECO:0000259" key="12">
    <source>
        <dbReference type="PROSITE" id="PS51217"/>
    </source>
</evidence>
<evidence type="ECO:0000256" key="3">
    <source>
        <dbReference type="ARBA" id="ARBA00022806"/>
    </source>
</evidence>
<dbReference type="Pfam" id="PF12705">
    <property type="entry name" value="PDDEXK_1"/>
    <property type="match status" value="1"/>
</dbReference>
<dbReference type="OrthoDB" id="5905204at2"/>
<evidence type="ECO:0000256" key="7">
    <source>
        <dbReference type="ARBA" id="ARBA00034808"/>
    </source>
</evidence>
<keyword evidence="4 9" id="KW-0067">ATP-binding</keyword>